<reference evidence="1 2" key="1">
    <citation type="journal article" date="2014" name="Antonie Van Leeuwenhoek">
        <title>Hyphomonas beringensis sp. nov. and Hyphomonas chukchiensis sp. nov., isolated from surface seawater of the Bering Sea and Chukchi Sea.</title>
        <authorList>
            <person name="Li C."/>
            <person name="Lai Q."/>
            <person name="Li G."/>
            <person name="Dong C."/>
            <person name="Wang J."/>
            <person name="Liao Y."/>
            <person name="Shao Z."/>
        </authorList>
    </citation>
    <scope>NUCLEOTIDE SEQUENCE [LARGE SCALE GENOMIC DNA]</scope>
    <source>
        <strain evidence="1 2">SCH89</strain>
    </source>
</reference>
<protein>
    <submittedName>
        <fullName evidence="1">Uncharacterized protein</fullName>
    </submittedName>
</protein>
<name>A0A059G4Y1_9PROT</name>
<dbReference type="EMBL" id="ARYL01000024">
    <property type="protein sequence ID" value="KDA01655.1"/>
    <property type="molecule type" value="Genomic_DNA"/>
</dbReference>
<keyword evidence="2" id="KW-1185">Reference proteome</keyword>
<accession>A0A059G4Y1</accession>
<gene>
    <name evidence="1" type="ORF">HOC_14728</name>
</gene>
<evidence type="ECO:0000313" key="1">
    <source>
        <dbReference type="EMBL" id="KDA01655.1"/>
    </source>
</evidence>
<organism evidence="1 2">
    <name type="scientific">Hyphomonas oceanitis SCH89</name>
    <dbReference type="NCBI Taxonomy" id="1280953"/>
    <lineage>
        <taxon>Bacteria</taxon>
        <taxon>Pseudomonadati</taxon>
        <taxon>Pseudomonadota</taxon>
        <taxon>Alphaproteobacteria</taxon>
        <taxon>Hyphomonadales</taxon>
        <taxon>Hyphomonadaceae</taxon>
        <taxon>Hyphomonas</taxon>
    </lineage>
</organism>
<dbReference type="AlphaFoldDB" id="A0A059G4Y1"/>
<comment type="caution">
    <text evidence="1">The sequence shown here is derived from an EMBL/GenBank/DDBJ whole genome shotgun (WGS) entry which is preliminary data.</text>
</comment>
<dbReference type="PATRIC" id="fig|1280953.3.peg.2963"/>
<dbReference type="STRING" id="1280953.HOC_14728"/>
<proteinExistence type="predicted"/>
<sequence>MSRLRVTLVPCVIGAATFALVASGFSLTLRRAAPVPDMNVLSPKLAAYRDHAADYDTVFIGTSRTFYHIVPDEVETAMEAEGCQRPNVFNFGVFGLTGAEQDWLLDQVLNAGQGALRTVIIEDPLPEARSLDDATNERARFFHAPSDYSPTLNSISSFPESAPKKVFRLGIFGAGAAYDLSGVGRAAEFFFPAPVKPAPYAMDMSSDGFEILGSISSPDIEARRKDFVDHPEKYDEALARYGAASDEAVEARAVYLEERLRSLKAQGLNAALFISPDPEELDRTPRVGIELARIAPDLSVMNFNRPDVYPDLFGRNLWFDHSHYGEEGARKLSRLAGAELCRDLKQSDAGGQHAVR</sequence>
<dbReference type="Proteomes" id="UP000024942">
    <property type="component" value="Unassembled WGS sequence"/>
</dbReference>
<evidence type="ECO:0000313" key="2">
    <source>
        <dbReference type="Proteomes" id="UP000024942"/>
    </source>
</evidence>